<comment type="caution">
    <text evidence="2">The sequence shown here is derived from an EMBL/GenBank/DDBJ whole genome shotgun (WGS) entry which is preliminary data.</text>
</comment>
<gene>
    <name evidence="2" type="ORF">BWQ96_08336</name>
</gene>
<sequence>MWFTLVLMGLTLMESLAAWVTFRIGWHFEYRPSLVAAKTDMEKRLRQYAGASVEDNTLSVSFHYRKCEGDQIGAIESFVNGVAKQHDLALTRGKNGV</sequence>
<keyword evidence="1" id="KW-0732">Signal</keyword>
<evidence type="ECO:0000313" key="3">
    <source>
        <dbReference type="Proteomes" id="UP000247409"/>
    </source>
</evidence>
<dbReference type="Proteomes" id="UP000247409">
    <property type="component" value="Unassembled WGS sequence"/>
</dbReference>
<dbReference type="InterPro" id="IPR003337">
    <property type="entry name" value="Trehalose_PPase"/>
</dbReference>
<dbReference type="OrthoDB" id="411251at2759"/>
<evidence type="ECO:0000256" key="1">
    <source>
        <dbReference type="SAM" id="SignalP"/>
    </source>
</evidence>
<reference evidence="2 3" key="1">
    <citation type="journal article" date="2018" name="Mol. Biol. Evol.">
        <title>Analysis of the draft genome of the red seaweed Gracilariopsis chorda provides insights into genome size evolution in Rhodophyta.</title>
        <authorList>
            <person name="Lee J."/>
            <person name="Yang E.C."/>
            <person name="Graf L."/>
            <person name="Yang J.H."/>
            <person name="Qiu H."/>
            <person name="Zel Zion U."/>
            <person name="Chan C.X."/>
            <person name="Stephens T.G."/>
            <person name="Weber A.P.M."/>
            <person name="Boo G.H."/>
            <person name="Boo S.M."/>
            <person name="Kim K.M."/>
            <person name="Shin Y."/>
            <person name="Jung M."/>
            <person name="Lee S.J."/>
            <person name="Yim H.S."/>
            <person name="Lee J.H."/>
            <person name="Bhattacharya D."/>
            <person name="Yoon H.S."/>
        </authorList>
    </citation>
    <scope>NUCLEOTIDE SEQUENCE [LARGE SCALE GENOMIC DNA]</scope>
    <source>
        <strain evidence="2 3">SKKU-2015</strain>
        <tissue evidence="2">Whole body</tissue>
    </source>
</reference>
<protein>
    <submittedName>
        <fullName evidence="2">Uncharacterized protein</fullName>
    </submittedName>
</protein>
<dbReference type="Gene3D" id="3.30.70.1020">
    <property type="entry name" value="Trehalose-6-phosphate phosphatase related protein, domain 2"/>
    <property type="match status" value="1"/>
</dbReference>
<dbReference type="GO" id="GO:0005992">
    <property type="term" value="P:trehalose biosynthetic process"/>
    <property type="evidence" value="ECO:0007669"/>
    <property type="project" value="InterPro"/>
</dbReference>
<name>A0A2V3IIK7_9FLOR</name>
<evidence type="ECO:0000313" key="2">
    <source>
        <dbReference type="EMBL" id="PXF41926.1"/>
    </source>
</evidence>
<accession>A0A2V3IIK7</accession>
<feature type="chain" id="PRO_5016172022" evidence="1">
    <location>
        <begin position="18"/>
        <end position="97"/>
    </location>
</feature>
<dbReference type="AlphaFoldDB" id="A0A2V3IIK7"/>
<organism evidence="2 3">
    <name type="scientific">Gracilariopsis chorda</name>
    <dbReference type="NCBI Taxonomy" id="448386"/>
    <lineage>
        <taxon>Eukaryota</taxon>
        <taxon>Rhodophyta</taxon>
        <taxon>Florideophyceae</taxon>
        <taxon>Rhodymeniophycidae</taxon>
        <taxon>Gracilariales</taxon>
        <taxon>Gracilariaceae</taxon>
        <taxon>Gracilariopsis</taxon>
    </lineage>
</organism>
<dbReference type="Pfam" id="PF02358">
    <property type="entry name" value="Trehalose_PPase"/>
    <property type="match status" value="1"/>
</dbReference>
<feature type="signal peptide" evidence="1">
    <location>
        <begin position="1"/>
        <end position="17"/>
    </location>
</feature>
<proteinExistence type="predicted"/>
<dbReference type="EMBL" id="NBIV01000184">
    <property type="protein sequence ID" value="PXF41926.1"/>
    <property type="molecule type" value="Genomic_DNA"/>
</dbReference>
<keyword evidence="3" id="KW-1185">Reference proteome</keyword>